<proteinExistence type="predicted"/>
<evidence type="ECO:0000313" key="2">
    <source>
        <dbReference type="Proteomes" id="UP000321374"/>
    </source>
</evidence>
<dbReference type="Proteomes" id="UP000321374">
    <property type="component" value="Unassembled WGS sequence"/>
</dbReference>
<comment type="caution">
    <text evidence="1">The sequence shown here is derived from an EMBL/GenBank/DDBJ whole genome shotgun (WGS) entry which is preliminary data.</text>
</comment>
<gene>
    <name evidence="1" type="ORF">E6Q51_02660</name>
</gene>
<protein>
    <submittedName>
        <fullName evidence="1">Uncharacterized protein</fullName>
    </submittedName>
</protein>
<dbReference type="AlphaFoldDB" id="A0A5C7WLK3"/>
<sequence length="153" mass="17479">MIRPTLEDVQDWLKANVKQYADPMRITLYGFEIDWKTFSGSFRLKLDDVVVAEKFTFSPEASGKPTFYMPMIHSPLGVPASYAAISITEKTNIAIETALRNVIPRLKPLGKCRATQKEITQSTSIAERIIDYAHLEKTMIEIKCIEYKYKLEA</sequence>
<organism evidence="1 2">
    <name type="scientific">Methylophilus methylotrophus</name>
    <name type="common">Bacterium W3A1</name>
    <dbReference type="NCBI Taxonomy" id="17"/>
    <lineage>
        <taxon>Bacteria</taxon>
        <taxon>Pseudomonadati</taxon>
        <taxon>Pseudomonadota</taxon>
        <taxon>Betaproteobacteria</taxon>
        <taxon>Nitrosomonadales</taxon>
        <taxon>Methylophilaceae</taxon>
        <taxon>Methylophilus</taxon>
    </lineage>
</organism>
<name>A0A5C7WLK3_METME</name>
<accession>A0A5C7WLK3</accession>
<evidence type="ECO:0000313" key="1">
    <source>
        <dbReference type="EMBL" id="TXI37713.1"/>
    </source>
</evidence>
<dbReference type="EMBL" id="SSGG01000046">
    <property type="protein sequence ID" value="TXI37713.1"/>
    <property type="molecule type" value="Genomic_DNA"/>
</dbReference>
<reference evidence="1 2" key="1">
    <citation type="submission" date="2018-09" db="EMBL/GenBank/DDBJ databases">
        <title>Metagenome Assembled Genomes from an Advanced Water Purification Facility.</title>
        <authorList>
            <person name="Stamps B.W."/>
            <person name="Spear J.R."/>
        </authorList>
    </citation>
    <scope>NUCLEOTIDE SEQUENCE [LARGE SCALE GENOMIC DNA]</scope>
    <source>
        <strain evidence="1">Bin_42_2</strain>
    </source>
</reference>